<dbReference type="Pfam" id="PF12982">
    <property type="entry name" value="DUF3866"/>
    <property type="match status" value="1"/>
</dbReference>
<dbReference type="Proteomes" id="UP000198825">
    <property type="component" value="Chromosome I"/>
</dbReference>
<accession>A0A1H2LX51</accession>
<reference evidence="2" key="1">
    <citation type="submission" date="2016-10" db="EMBL/GenBank/DDBJ databases">
        <authorList>
            <person name="Varghese N."/>
            <person name="Submissions S."/>
        </authorList>
    </citation>
    <scope>NUCLEOTIDE SEQUENCE [LARGE SCALE GENOMIC DNA]</scope>
    <source>
        <strain evidence="2">DSM 21743</strain>
    </source>
</reference>
<dbReference type="STRING" id="546874.SAMN04488544_0998"/>
<evidence type="ECO:0000313" key="1">
    <source>
        <dbReference type="EMBL" id="SDU85444.1"/>
    </source>
</evidence>
<dbReference type="RefSeq" id="WP_091073495.1">
    <property type="nucleotide sequence ID" value="NZ_LT629799.1"/>
</dbReference>
<protein>
    <recommendedName>
        <fullName evidence="3">DUF3866 domain-containing protein</fullName>
    </recommendedName>
</protein>
<sequence>MIVWASGGVTGVRGGWRGAVELDVRRDDTGTGVRALAYTDLMAAPEVGDRVLLNVAALDRGLGTGGYALVVAALGADGTVGAQPPQPAGHLVKARYLPLQAMVAGADEQGSPHHDLLADADSLDGLPVVVADLHSALTPTLLAIAHDRPGTRVVYVMSDQGALPIAFSRAVAQLRDAGLLAATVTVGQSFGGDLEAVSVHSGLLAARLALVADVVVVTQGPGNLGTGTRWGFSGVGAGEAVNAVDTLAGRAVASLRVSGADARPRHRGVSHHSLTAYGRVALRPADVAVPDLAGAGRLHGIEGLAEVVAMAAAVDDAAAGLAGPTGHRLVRVPLDGLDDALLAAPLRMTTMGRGLDGDPAYFLAAAAAGRHAAALVDEGAGAAR</sequence>
<keyword evidence="2" id="KW-1185">Reference proteome</keyword>
<evidence type="ECO:0000313" key="2">
    <source>
        <dbReference type="Proteomes" id="UP000198825"/>
    </source>
</evidence>
<proteinExistence type="predicted"/>
<dbReference type="EMBL" id="LT629799">
    <property type="protein sequence ID" value="SDU85444.1"/>
    <property type="molecule type" value="Genomic_DNA"/>
</dbReference>
<organism evidence="1 2">
    <name type="scientific">Microlunatus sagamiharensis</name>
    <dbReference type="NCBI Taxonomy" id="546874"/>
    <lineage>
        <taxon>Bacteria</taxon>
        <taxon>Bacillati</taxon>
        <taxon>Actinomycetota</taxon>
        <taxon>Actinomycetes</taxon>
        <taxon>Propionibacteriales</taxon>
        <taxon>Propionibacteriaceae</taxon>
        <taxon>Microlunatus</taxon>
    </lineage>
</organism>
<evidence type="ECO:0008006" key="3">
    <source>
        <dbReference type="Google" id="ProtNLM"/>
    </source>
</evidence>
<dbReference type="InterPro" id="IPR024479">
    <property type="entry name" value="DUF3866"/>
</dbReference>
<dbReference type="AlphaFoldDB" id="A0A1H2LX51"/>
<dbReference type="OrthoDB" id="3401376at2"/>
<name>A0A1H2LX51_9ACTN</name>
<gene>
    <name evidence="1" type="ORF">SAMN04488544_0998</name>
</gene>